<reference evidence="3" key="2">
    <citation type="submission" date="2023-05" db="EMBL/GenBank/DDBJ databases">
        <authorList>
            <person name="Fouks B."/>
        </authorList>
    </citation>
    <scope>NUCLEOTIDE SEQUENCE</scope>
    <source>
        <strain evidence="3">Stay&amp;Tobe</strain>
        <tissue evidence="3">Testes</tissue>
    </source>
</reference>
<dbReference type="Gene3D" id="3.10.100.10">
    <property type="entry name" value="Mannose-Binding Protein A, subunit A"/>
    <property type="match status" value="1"/>
</dbReference>
<dbReference type="AlphaFoldDB" id="A0AAD8A1W8"/>
<feature type="domain" description="C-type lectin" evidence="2">
    <location>
        <begin position="101"/>
        <end position="220"/>
    </location>
</feature>
<sequence>MLRYIQVCYLLACCICLSLADTCDFTVKFSINSRRNVSGHWIGQVKLEHGTWYPEDGSWDLDVQHMYPRCSDSKTVSILATATAPPPRRADYEYVAGLGYYKIHTNAKNWFEARDVCYQEGGHLLIINSEREAAIIRNKWRKHPKLFDGWRNACAYIGVHDQIKEGEFITVFGNHLNSTGYVKWHPSEPGEGTSGNCLCTTREALLADTGCNNALAYFCELSL</sequence>
<comment type="caution">
    <text evidence="3">The sequence shown here is derived from an EMBL/GenBank/DDBJ whole genome shotgun (WGS) entry which is preliminary data.</text>
</comment>
<dbReference type="SMART" id="SM00034">
    <property type="entry name" value="CLECT"/>
    <property type="match status" value="1"/>
</dbReference>
<dbReference type="InterPro" id="IPR001304">
    <property type="entry name" value="C-type_lectin-like"/>
</dbReference>
<dbReference type="InterPro" id="IPR016187">
    <property type="entry name" value="CTDL_fold"/>
</dbReference>
<evidence type="ECO:0000313" key="4">
    <source>
        <dbReference type="Proteomes" id="UP001233999"/>
    </source>
</evidence>
<dbReference type="PANTHER" id="PTHR22803">
    <property type="entry name" value="MANNOSE, PHOSPHOLIPASE, LECTIN RECEPTOR RELATED"/>
    <property type="match status" value="1"/>
</dbReference>
<name>A0AAD8A1W8_DIPPU</name>
<keyword evidence="1" id="KW-0732">Signal</keyword>
<dbReference type="InterPro" id="IPR050111">
    <property type="entry name" value="C-type_lectin/snaclec_domain"/>
</dbReference>
<organism evidence="3 4">
    <name type="scientific">Diploptera punctata</name>
    <name type="common">Pacific beetle cockroach</name>
    <dbReference type="NCBI Taxonomy" id="6984"/>
    <lineage>
        <taxon>Eukaryota</taxon>
        <taxon>Metazoa</taxon>
        <taxon>Ecdysozoa</taxon>
        <taxon>Arthropoda</taxon>
        <taxon>Hexapoda</taxon>
        <taxon>Insecta</taxon>
        <taxon>Pterygota</taxon>
        <taxon>Neoptera</taxon>
        <taxon>Polyneoptera</taxon>
        <taxon>Dictyoptera</taxon>
        <taxon>Blattodea</taxon>
        <taxon>Blaberoidea</taxon>
        <taxon>Blaberidae</taxon>
        <taxon>Diplopterinae</taxon>
        <taxon>Diploptera</taxon>
    </lineage>
</organism>
<dbReference type="SUPFAM" id="SSF56436">
    <property type="entry name" value="C-type lectin-like"/>
    <property type="match status" value="1"/>
</dbReference>
<dbReference type="Proteomes" id="UP001233999">
    <property type="component" value="Unassembled WGS sequence"/>
</dbReference>
<feature type="chain" id="PRO_5042116820" description="C-type lectin domain-containing protein" evidence="1">
    <location>
        <begin position="21"/>
        <end position="223"/>
    </location>
</feature>
<feature type="signal peptide" evidence="1">
    <location>
        <begin position="1"/>
        <end position="20"/>
    </location>
</feature>
<dbReference type="Pfam" id="PF00059">
    <property type="entry name" value="Lectin_C"/>
    <property type="match status" value="1"/>
</dbReference>
<gene>
    <name evidence="3" type="ORF">L9F63_016492</name>
</gene>
<accession>A0AAD8A1W8</accession>
<dbReference type="CDD" id="cd00037">
    <property type="entry name" value="CLECT"/>
    <property type="match status" value="1"/>
</dbReference>
<protein>
    <recommendedName>
        <fullName evidence="2">C-type lectin domain-containing protein</fullName>
    </recommendedName>
</protein>
<evidence type="ECO:0000259" key="2">
    <source>
        <dbReference type="PROSITE" id="PS50041"/>
    </source>
</evidence>
<evidence type="ECO:0000313" key="3">
    <source>
        <dbReference type="EMBL" id="KAJ9590461.1"/>
    </source>
</evidence>
<dbReference type="EMBL" id="JASPKZ010004214">
    <property type="protein sequence ID" value="KAJ9590461.1"/>
    <property type="molecule type" value="Genomic_DNA"/>
</dbReference>
<reference evidence="3" key="1">
    <citation type="journal article" date="2023" name="IScience">
        <title>Live-bearing cockroach genome reveals convergent evolutionary mechanisms linked to viviparity in insects and beyond.</title>
        <authorList>
            <person name="Fouks B."/>
            <person name="Harrison M.C."/>
            <person name="Mikhailova A.A."/>
            <person name="Marchal E."/>
            <person name="English S."/>
            <person name="Carruthers M."/>
            <person name="Jennings E.C."/>
            <person name="Chiamaka E.L."/>
            <person name="Frigard R.A."/>
            <person name="Pippel M."/>
            <person name="Attardo G.M."/>
            <person name="Benoit J.B."/>
            <person name="Bornberg-Bauer E."/>
            <person name="Tobe S.S."/>
        </authorList>
    </citation>
    <scope>NUCLEOTIDE SEQUENCE</scope>
    <source>
        <strain evidence="3">Stay&amp;Tobe</strain>
    </source>
</reference>
<dbReference type="PROSITE" id="PS50041">
    <property type="entry name" value="C_TYPE_LECTIN_2"/>
    <property type="match status" value="1"/>
</dbReference>
<evidence type="ECO:0000256" key="1">
    <source>
        <dbReference type="SAM" id="SignalP"/>
    </source>
</evidence>
<proteinExistence type="predicted"/>
<dbReference type="InterPro" id="IPR016186">
    <property type="entry name" value="C-type_lectin-like/link_sf"/>
</dbReference>
<keyword evidence="4" id="KW-1185">Reference proteome</keyword>